<evidence type="ECO:0000313" key="3">
    <source>
        <dbReference type="Proteomes" id="UP000664534"/>
    </source>
</evidence>
<keyword evidence="1" id="KW-0732">Signal</keyword>
<sequence length="344" mass="38078">MKFILRSILVAAPVVSAAVLSPSLPLDLLSNVTQSSPSSVSTLTPSLLEAPGSNLALPTSDLPDRRFTVTMATRSSLLPVNSALINILYFMSIVAGQHFTHQLAPRRYSTPRYRDVSITSFAYTEARFLLWGVFSAVADMVKNVRFHDVMLSLYWDDELVGKIQIAVTRPLSLVGGAGNVTQDLANQLAQPKSGTSSGNTTLIEPVFGNKTDSDLESFNSSAFNDYNAQRATVIFESIAGGGVVNRNDVFLTFYTALIHVAHFSIEDQMQTFQSDPPSRKACLHMQDMRTVCQYGDVIFALLYVPKYMMEHSDFGYRETEFFVKLNGEPACLGTFEKKLLWVER</sequence>
<dbReference type="OrthoDB" id="5392313at2759"/>
<keyword evidence="3" id="KW-1185">Reference proteome</keyword>
<name>A0A8H3G4B3_9LECA</name>
<comment type="caution">
    <text evidence="2">The sequence shown here is derived from an EMBL/GenBank/DDBJ whole genome shotgun (WGS) entry which is preliminary data.</text>
</comment>
<evidence type="ECO:0000256" key="1">
    <source>
        <dbReference type="SAM" id="SignalP"/>
    </source>
</evidence>
<accession>A0A8H3G4B3</accession>
<dbReference type="EMBL" id="CAJPDT010000077">
    <property type="protein sequence ID" value="CAF9934544.1"/>
    <property type="molecule type" value="Genomic_DNA"/>
</dbReference>
<evidence type="ECO:0000313" key="2">
    <source>
        <dbReference type="EMBL" id="CAF9934544.1"/>
    </source>
</evidence>
<feature type="chain" id="PRO_5034007345" evidence="1">
    <location>
        <begin position="18"/>
        <end position="344"/>
    </location>
</feature>
<protein>
    <submittedName>
        <fullName evidence="2">Uncharacterized protein</fullName>
    </submittedName>
</protein>
<feature type="signal peptide" evidence="1">
    <location>
        <begin position="1"/>
        <end position="17"/>
    </location>
</feature>
<gene>
    <name evidence="2" type="ORF">IMSHALPRED_009755</name>
</gene>
<reference evidence="2" key="1">
    <citation type="submission" date="2021-03" db="EMBL/GenBank/DDBJ databases">
        <authorList>
            <person name="Tagirdzhanova G."/>
        </authorList>
    </citation>
    <scope>NUCLEOTIDE SEQUENCE</scope>
</reference>
<proteinExistence type="predicted"/>
<organism evidence="2 3">
    <name type="scientific">Imshaugia aleurites</name>
    <dbReference type="NCBI Taxonomy" id="172621"/>
    <lineage>
        <taxon>Eukaryota</taxon>
        <taxon>Fungi</taxon>
        <taxon>Dikarya</taxon>
        <taxon>Ascomycota</taxon>
        <taxon>Pezizomycotina</taxon>
        <taxon>Lecanoromycetes</taxon>
        <taxon>OSLEUM clade</taxon>
        <taxon>Lecanoromycetidae</taxon>
        <taxon>Lecanorales</taxon>
        <taxon>Lecanorineae</taxon>
        <taxon>Parmeliaceae</taxon>
        <taxon>Imshaugia</taxon>
    </lineage>
</organism>
<dbReference type="AlphaFoldDB" id="A0A8H3G4B3"/>
<dbReference type="Proteomes" id="UP000664534">
    <property type="component" value="Unassembled WGS sequence"/>
</dbReference>